<keyword evidence="5 12" id="KW-0677">Repeat</keyword>
<evidence type="ECO:0000313" key="17">
    <source>
        <dbReference type="EMBL" id="OVZ75989.1"/>
    </source>
</evidence>
<proteinExistence type="inferred from homology"/>
<keyword evidence="10 13" id="KW-0143">Chaperone</keyword>
<dbReference type="InterPro" id="IPR027417">
    <property type="entry name" value="P-loop_NTPase"/>
</dbReference>
<dbReference type="FunFam" id="1.10.8.60:FF:000017">
    <property type="entry name" value="ATP-dependent chaperone ClpB"/>
    <property type="match status" value="1"/>
</dbReference>
<dbReference type="Pfam" id="PF02861">
    <property type="entry name" value="Clp_N"/>
    <property type="match status" value="1"/>
</dbReference>
<evidence type="ECO:0000256" key="6">
    <source>
        <dbReference type="ARBA" id="ARBA00022741"/>
    </source>
</evidence>
<dbReference type="InterPro" id="IPR004176">
    <property type="entry name" value="Clp_R_N"/>
</dbReference>
<dbReference type="AlphaFoldDB" id="A0A0T9LKQ2"/>
<evidence type="ECO:0000256" key="14">
    <source>
        <dbReference type="RuleBase" id="RU362034"/>
    </source>
</evidence>
<evidence type="ECO:0000256" key="13">
    <source>
        <dbReference type="RuleBase" id="RU004432"/>
    </source>
</evidence>
<dbReference type="InterPro" id="IPR019489">
    <property type="entry name" value="Clp_ATPase_C"/>
</dbReference>
<evidence type="ECO:0000313" key="16">
    <source>
        <dbReference type="EMBL" id="CNF02941.1"/>
    </source>
</evidence>
<dbReference type="NCBIfam" id="NF008118">
    <property type="entry name" value="PRK10865.1"/>
    <property type="match status" value="1"/>
</dbReference>
<dbReference type="InterPro" id="IPR036628">
    <property type="entry name" value="Clp_N_dom_sf"/>
</dbReference>
<dbReference type="EMBL" id="CPYI01000011">
    <property type="protein sequence ID" value="CNF02941.1"/>
    <property type="molecule type" value="Genomic_DNA"/>
</dbReference>
<dbReference type="PANTHER" id="PTHR11638">
    <property type="entry name" value="ATP-DEPENDENT CLP PROTEASE"/>
    <property type="match status" value="1"/>
</dbReference>
<evidence type="ECO:0000256" key="3">
    <source>
        <dbReference type="ARBA" id="ARBA00017574"/>
    </source>
</evidence>
<dbReference type="EMBL" id="NHOG01000035">
    <property type="protein sequence ID" value="OVZ75989.1"/>
    <property type="molecule type" value="Genomic_DNA"/>
</dbReference>
<evidence type="ECO:0000256" key="2">
    <source>
        <dbReference type="ARBA" id="ARBA00008675"/>
    </source>
</evidence>
<keyword evidence="9 14" id="KW-0175">Coiled coil</keyword>
<comment type="subunit">
    <text evidence="11">Homohexamer. The oligomerization is ATP-dependent.</text>
</comment>
<keyword evidence="6 13" id="KW-0547">Nucleotide-binding</keyword>
<dbReference type="GO" id="GO:0016887">
    <property type="term" value="F:ATP hydrolysis activity"/>
    <property type="evidence" value="ECO:0007669"/>
    <property type="project" value="InterPro"/>
</dbReference>
<dbReference type="Gene3D" id="3.40.50.300">
    <property type="entry name" value="P-loop containing nucleotide triphosphate hydrolases"/>
    <property type="match status" value="3"/>
</dbReference>
<evidence type="ECO:0000256" key="7">
    <source>
        <dbReference type="ARBA" id="ARBA00022840"/>
    </source>
</evidence>
<dbReference type="Pfam" id="PF00004">
    <property type="entry name" value="AAA"/>
    <property type="match status" value="1"/>
</dbReference>
<dbReference type="Gene3D" id="1.10.8.60">
    <property type="match status" value="1"/>
</dbReference>
<dbReference type="FunFam" id="3.40.50.300:FF:000025">
    <property type="entry name" value="ATP-dependent Clp protease subunit"/>
    <property type="match status" value="1"/>
</dbReference>
<evidence type="ECO:0000259" key="15">
    <source>
        <dbReference type="PROSITE" id="PS51903"/>
    </source>
</evidence>
<dbReference type="InterPro" id="IPR041546">
    <property type="entry name" value="ClpA/ClpB_AAA_lid"/>
</dbReference>
<dbReference type="InterPro" id="IPR028299">
    <property type="entry name" value="ClpA/B_CS2"/>
</dbReference>
<evidence type="ECO:0000256" key="5">
    <source>
        <dbReference type="ARBA" id="ARBA00022737"/>
    </source>
</evidence>
<dbReference type="FunFam" id="1.10.1780.10:FF:000003">
    <property type="entry name" value="ATP-dependent chaperone ClpB"/>
    <property type="match status" value="1"/>
</dbReference>
<dbReference type="SMART" id="SM00382">
    <property type="entry name" value="AAA"/>
    <property type="match status" value="2"/>
</dbReference>
<dbReference type="GO" id="GO:0005829">
    <property type="term" value="C:cytosol"/>
    <property type="evidence" value="ECO:0007669"/>
    <property type="project" value="UniProtKB-ARBA"/>
</dbReference>
<keyword evidence="7 13" id="KW-0067">ATP-binding</keyword>
<comment type="similarity">
    <text evidence="2 13">Belongs to the ClpA/ClpB family.</text>
</comment>
<comment type="subunit">
    <text evidence="14">Homohexamer; The oligomerization is ATP-dependent.</text>
</comment>
<dbReference type="NCBIfam" id="TIGR03346">
    <property type="entry name" value="chaperone_ClpB"/>
    <property type="match status" value="1"/>
</dbReference>
<dbReference type="PROSITE" id="PS51903">
    <property type="entry name" value="CLP_R"/>
    <property type="match status" value="1"/>
</dbReference>
<dbReference type="FunFam" id="3.40.50.300:FF:000120">
    <property type="entry name" value="ATP-dependent chaperone ClpB"/>
    <property type="match status" value="1"/>
</dbReference>
<keyword evidence="4 14" id="KW-0963">Cytoplasm</keyword>
<dbReference type="CDD" id="cd19499">
    <property type="entry name" value="RecA-like_ClpB_Hsp104-like"/>
    <property type="match status" value="1"/>
</dbReference>
<accession>A0A0T9LKQ2</accession>
<dbReference type="InterPro" id="IPR017730">
    <property type="entry name" value="Chaperonin_ClpB"/>
</dbReference>
<dbReference type="CDD" id="cd00009">
    <property type="entry name" value="AAA"/>
    <property type="match status" value="1"/>
</dbReference>
<dbReference type="SMART" id="SM01086">
    <property type="entry name" value="ClpB_D2-small"/>
    <property type="match status" value="1"/>
</dbReference>
<evidence type="ECO:0000313" key="18">
    <source>
        <dbReference type="Proteomes" id="UP000045824"/>
    </source>
</evidence>
<dbReference type="FunFam" id="3.40.50.300:FF:000010">
    <property type="entry name" value="Chaperone clpB 1, putative"/>
    <property type="match status" value="1"/>
</dbReference>
<dbReference type="InterPro" id="IPR003959">
    <property type="entry name" value="ATPase_AAA_core"/>
</dbReference>
<dbReference type="Gene3D" id="1.10.1780.10">
    <property type="entry name" value="Clp, N-terminal domain"/>
    <property type="match status" value="1"/>
</dbReference>
<feature type="coiled-coil region" evidence="14">
    <location>
        <begin position="412"/>
        <end position="492"/>
    </location>
</feature>
<dbReference type="GO" id="GO:0005524">
    <property type="term" value="F:ATP binding"/>
    <property type="evidence" value="ECO:0007669"/>
    <property type="project" value="UniProtKB-UniRule"/>
</dbReference>
<dbReference type="InterPro" id="IPR003593">
    <property type="entry name" value="AAA+_ATPase"/>
</dbReference>
<evidence type="ECO:0000256" key="12">
    <source>
        <dbReference type="PROSITE-ProRule" id="PRU01251"/>
    </source>
</evidence>
<comment type="function">
    <text evidence="14">Part of a stress-induced multi-chaperone system, it is involved in the recovery of the cell from heat-induced damage, in cooperation with DnaK, DnaJ and GrpE.</text>
</comment>
<feature type="domain" description="Clp R" evidence="15">
    <location>
        <begin position="3"/>
        <end position="146"/>
    </location>
</feature>
<evidence type="ECO:0000256" key="4">
    <source>
        <dbReference type="ARBA" id="ARBA00022490"/>
    </source>
</evidence>
<dbReference type="PROSITE" id="PS00870">
    <property type="entry name" value="CLPAB_1"/>
    <property type="match status" value="1"/>
</dbReference>
<reference evidence="17 19" key="2">
    <citation type="submission" date="2017-05" db="EMBL/GenBank/DDBJ databases">
        <title>Whole genome sequencing of Yersinia kristensenii.</title>
        <authorList>
            <person name="Campioni F."/>
        </authorList>
    </citation>
    <scope>NUCLEOTIDE SEQUENCE [LARGE SCALE GENOMIC DNA]</scope>
    <source>
        <strain evidence="17 19">CFSAN060538</strain>
    </source>
</reference>
<protein>
    <recommendedName>
        <fullName evidence="3 14">Chaperone protein ClpB</fullName>
    </recommendedName>
</protein>
<dbReference type="Pfam" id="PF10431">
    <property type="entry name" value="ClpB_D2-small"/>
    <property type="match status" value="1"/>
</dbReference>
<reference evidence="16 18" key="1">
    <citation type="submission" date="2015-03" db="EMBL/GenBank/DDBJ databases">
        <authorList>
            <person name="Murphy D."/>
        </authorList>
    </citation>
    <scope>NUCLEOTIDE SEQUENCE [LARGE SCALE GENOMIC DNA]</scope>
    <source>
        <strain evidence="16 18">FCF326</strain>
    </source>
</reference>
<dbReference type="Pfam" id="PF17871">
    <property type="entry name" value="AAA_lid_9"/>
    <property type="match status" value="1"/>
</dbReference>
<evidence type="ECO:0000256" key="10">
    <source>
        <dbReference type="ARBA" id="ARBA00023186"/>
    </source>
</evidence>
<evidence type="ECO:0000256" key="9">
    <source>
        <dbReference type="ARBA" id="ARBA00023054"/>
    </source>
</evidence>
<dbReference type="SUPFAM" id="SSF52540">
    <property type="entry name" value="P-loop containing nucleoside triphosphate hydrolases"/>
    <property type="match status" value="2"/>
</dbReference>
<evidence type="ECO:0000313" key="19">
    <source>
        <dbReference type="Proteomes" id="UP000195840"/>
    </source>
</evidence>
<dbReference type="InterPro" id="IPR001270">
    <property type="entry name" value="ClpA/B"/>
</dbReference>
<keyword evidence="8 14" id="KW-0346">Stress response</keyword>
<evidence type="ECO:0000256" key="1">
    <source>
        <dbReference type="ARBA" id="ARBA00004496"/>
    </source>
</evidence>
<name>A0A0T9LKQ2_YERKR</name>
<dbReference type="Pfam" id="PF07724">
    <property type="entry name" value="AAA_2"/>
    <property type="match status" value="1"/>
</dbReference>
<dbReference type="GO" id="GO:0042026">
    <property type="term" value="P:protein refolding"/>
    <property type="evidence" value="ECO:0007669"/>
    <property type="project" value="UniProtKB-UniRule"/>
</dbReference>
<dbReference type="GO" id="GO:0034605">
    <property type="term" value="P:cellular response to heat"/>
    <property type="evidence" value="ECO:0007669"/>
    <property type="project" value="TreeGrafter"/>
</dbReference>
<evidence type="ECO:0000256" key="11">
    <source>
        <dbReference type="ARBA" id="ARBA00026057"/>
    </source>
</evidence>
<dbReference type="RefSeq" id="WP_049559223.1">
    <property type="nucleotide sequence ID" value="NZ_CABHXR010000008.1"/>
</dbReference>
<dbReference type="GO" id="GO:0042802">
    <property type="term" value="F:identical protein binding"/>
    <property type="evidence" value="ECO:0007669"/>
    <property type="project" value="UniProtKB-ARBA"/>
</dbReference>
<dbReference type="InterPro" id="IPR018368">
    <property type="entry name" value="ClpA/B_CS1"/>
</dbReference>
<comment type="subcellular location">
    <subcellularLocation>
        <location evidence="1 14">Cytoplasm</location>
    </subcellularLocation>
</comment>
<dbReference type="PROSITE" id="PS00871">
    <property type="entry name" value="CLPAB_2"/>
    <property type="match status" value="1"/>
</dbReference>
<dbReference type="Proteomes" id="UP000195840">
    <property type="component" value="Unassembled WGS sequence"/>
</dbReference>
<sequence length="857" mass="95668">MRLDRLTSKFQLALADAQSLALGRDNQFIEPLHLMSALLNQDGGTVRPLLTSAGINVATLRSDIEQALGRLPQVEGTGGDVQPSNELVRVLNLCDKLAQKRADKFISSELFVLAVLEDRGTLTDMLKAAGATKDKINKAIEDMRGGDKVDDQGAEDQRQALKKFTIDLTERAEQGKLDPVIGRDEEIRRTIQVLQRRTKNNPVLIGEPGVGKTAIVEGLAQRIVNGEVPEGLKHKRVLSLDMGALIAGAKYRGEFEERLKGVLNDLSKQEGSVILFIDELHTMVGAGKGDGAMDAGNMLKPALARGELHCVGATTLDEYRQYIEKDAALERRFQKVYVAEPTVEDTIAILRGLKERYELHHHVQITDPAIVAAATLSHRYISDRQLPDKAIDLIDEAGSSIRMQMDSKPESLDRLERRIIQLKLEQQALKKESDDASKKRLEMLNTELEQKEREYSELEEEWKAEKAALTGTQNIKTELEQAKITLEQARRVGDLAQMSELQYGKIPELEKQLAAATALEGKTMKLLRNRVTEAEIAEVLARWTGIPVSRMLESERDKLLRMEEDLHKRVIGQDEAVEAVSNAIRRSRAGLSDPNRPIGSFLFLGPTGVGKTELCKALAMFLFDSDDAMVRIDMSEFMEKHSVSRLVGAPPGYVGYEEGGYLTEAVRRRPYSVILLDEVEKAHPDVFNILLQVLDDGRLTDGQGRTVDFRNTVVIMTSNLGSDLIQERFGERSYTEMKEMVMEVVTHHFRPEFINRIDEVVVFHPLGRAHLASIASIQLARLYKRLEERGYQVTITQPALEFLGETGFDPVYGARPLKRAIQQEIENPLAQQILSGKLIPGVPVTLDVENGHIIAKQ</sequence>
<dbReference type="PRINTS" id="PR00300">
    <property type="entry name" value="CLPPROTEASEA"/>
</dbReference>
<dbReference type="InterPro" id="IPR050130">
    <property type="entry name" value="ClpA_ClpB"/>
</dbReference>
<keyword evidence="19" id="KW-1185">Reference proteome</keyword>
<dbReference type="Proteomes" id="UP000045824">
    <property type="component" value="Unassembled WGS sequence"/>
</dbReference>
<dbReference type="PANTHER" id="PTHR11638:SF18">
    <property type="entry name" value="HEAT SHOCK PROTEIN 104"/>
    <property type="match status" value="1"/>
</dbReference>
<gene>
    <name evidence="16" type="primary">clpB1</name>
    <name evidence="14" type="synonym">clpB</name>
    <name evidence="17" type="ORF">CBW52_21930</name>
    <name evidence="16" type="ORF">ERS008491_02886</name>
</gene>
<dbReference type="SUPFAM" id="SSF81923">
    <property type="entry name" value="Double Clp-N motif"/>
    <property type="match status" value="1"/>
</dbReference>
<organism evidence="16 18">
    <name type="scientific">Yersinia kristensenii</name>
    <dbReference type="NCBI Taxonomy" id="28152"/>
    <lineage>
        <taxon>Bacteria</taxon>
        <taxon>Pseudomonadati</taxon>
        <taxon>Pseudomonadota</taxon>
        <taxon>Gammaproteobacteria</taxon>
        <taxon>Enterobacterales</taxon>
        <taxon>Yersiniaceae</taxon>
        <taxon>Yersinia</taxon>
    </lineage>
</organism>
<evidence type="ECO:0000256" key="8">
    <source>
        <dbReference type="ARBA" id="ARBA00023016"/>
    </source>
</evidence>